<accession>A0ABV8SDZ2</accession>
<comment type="caution">
    <text evidence="1">The sequence shown here is derived from an EMBL/GenBank/DDBJ whole genome shotgun (WGS) entry which is preliminary data.</text>
</comment>
<sequence length="109" mass="12110">MDKQSIINRLLTLPTEISEAEEVVLQANGRLVVAKESLQAKEDSLLLGNVIDGKNAEIRAAQIRQYTEHEREALSDAELNLKNAVARLGKVRDEFRALRAVAELMKEAA</sequence>
<evidence type="ECO:0000313" key="2">
    <source>
        <dbReference type="Proteomes" id="UP001595755"/>
    </source>
</evidence>
<evidence type="ECO:0000313" key="1">
    <source>
        <dbReference type="EMBL" id="MFC4305756.1"/>
    </source>
</evidence>
<name>A0ABV8SDZ2_9BACL</name>
<dbReference type="Proteomes" id="UP001595755">
    <property type="component" value="Unassembled WGS sequence"/>
</dbReference>
<keyword evidence="2" id="KW-1185">Reference proteome</keyword>
<dbReference type="RefSeq" id="WP_204601334.1">
    <property type="nucleotide sequence ID" value="NZ_JBHSED010000040.1"/>
</dbReference>
<gene>
    <name evidence="1" type="ORF">ACFO1S_20205</name>
</gene>
<reference evidence="2" key="1">
    <citation type="journal article" date="2019" name="Int. J. Syst. Evol. Microbiol.">
        <title>The Global Catalogue of Microorganisms (GCM) 10K type strain sequencing project: providing services to taxonomists for standard genome sequencing and annotation.</title>
        <authorList>
            <consortium name="The Broad Institute Genomics Platform"/>
            <consortium name="The Broad Institute Genome Sequencing Center for Infectious Disease"/>
            <person name="Wu L."/>
            <person name="Ma J."/>
        </authorList>
    </citation>
    <scope>NUCLEOTIDE SEQUENCE [LARGE SCALE GENOMIC DNA]</scope>
    <source>
        <strain evidence="2">CGMCC 4.1641</strain>
    </source>
</reference>
<proteinExistence type="predicted"/>
<protein>
    <recommendedName>
        <fullName evidence="3">ATPase</fullName>
    </recommendedName>
</protein>
<dbReference type="EMBL" id="JBHSED010000040">
    <property type="protein sequence ID" value="MFC4305756.1"/>
    <property type="molecule type" value="Genomic_DNA"/>
</dbReference>
<evidence type="ECO:0008006" key="3">
    <source>
        <dbReference type="Google" id="ProtNLM"/>
    </source>
</evidence>
<organism evidence="1 2">
    <name type="scientific">Cohnella boryungensis</name>
    <dbReference type="NCBI Taxonomy" id="768479"/>
    <lineage>
        <taxon>Bacteria</taxon>
        <taxon>Bacillati</taxon>
        <taxon>Bacillota</taxon>
        <taxon>Bacilli</taxon>
        <taxon>Bacillales</taxon>
        <taxon>Paenibacillaceae</taxon>
        <taxon>Cohnella</taxon>
    </lineage>
</organism>